<evidence type="ECO:0000256" key="4">
    <source>
        <dbReference type="ARBA" id="ARBA00023239"/>
    </source>
</evidence>
<dbReference type="EC" id="4.4.1.13" evidence="2"/>
<keyword evidence="4 7" id="KW-0456">Lyase</keyword>
<comment type="cofactor">
    <cofactor evidence="1">
        <name>pyridoxal 5'-phosphate</name>
        <dbReference type="ChEBI" id="CHEBI:597326"/>
    </cofactor>
</comment>
<evidence type="ECO:0000256" key="3">
    <source>
        <dbReference type="ARBA" id="ARBA00022898"/>
    </source>
</evidence>
<keyword evidence="8" id="KW-1185">Reference proteome</keyword>
<feature type="domain" description="Aminotransferase class I/classII large" evidence="6">
    <location>
        <begin position="25"/>
        <end position="368"/>
    </location>
</feature>
<accession>A0A937FHF4</accession>
<dbReference type="NCBIfam" id="TIGR04350">
    <property type="entry name" value="C_S_lyase_PatB"/>
    <property type="match status" value="1"/>
</dbReference>
<dbReference type="InterPro" id="IPR004839">
    <property type="entry name" value="Aminotransferase_I/II_large"/>
</dbReference>
<dbReference type="InterPro" id="IPR015424">
    <property type="entry name" value="PyrdxlP-dep_Trfase"/>
</dbReference>
<dbReference type="GO" id="GO:0047804">
    <property type="term" value="F:cysteine-S-conjugate beta-lyase activity"/>
    <property type="evidence" value="ECO:0007669"/>
    <property type="project" value="UniProtKB-EC"/>
</dbReference>
<comment type="similarity">
    <text evidence="5">Belongs to the class-II pyridoxal-phosphate-dependent aminotransferase family. MalY/PatB cystathionine beta-lyase subfamily.</text>
</comment>
<dbReference type="Pfam" id="PF00155">
    <property type="entry name" value="Aminotran_1_2"/>
    <property type="match status" value="1"/>
</dbReference>
<name>A0A937FHF4_9CLOT</name>
<keyword evidence="3" id="KW-0663">Pyridoxal phosphate</keyword>
<sequence>MRINFNEDIKRFDTSCYKWDQYGEDYIPLWVADMDFKSPEPIIKALNNRIDHGIFGYTKPDKELVETIVEHFKKEYNTEIKESWIVWLPSIVPTINVVCQMIDGSVMINTPVYPNIRKAPVNVNRQVIEVPLKREQDKYTFDFEAMEKSIREDTKLFILCNPHNPVGRVFSKEELEELAEFCERHGLILCSDEIHCQLIFEGKHIPLVSLGDKVSKGITLMSPGKTYNLPGIPIAFGVIPNTELRNKFLRASEGLLPHPGVLNYVVCKEAYKNGEPWRKELLEYLKGNLEFLEREFKSRLPELKLTPVEGTYLLWIDFRETGIKDPYKFLYKNAKVILSDGKDFGEEGFLRLNFGCTRDTLVRAMDRIEKALKENKK</sequence>
<dbReference type="RefSeq" id="WP_202767705.1">
    <property type="nucleotide sequence ID" value="NZ_JAESWA010000022.1"/>
</dbReference>
<dbReference type="AlphaFoldDB" id="A0A937FHF4"/>
<reference evidence="7" key="1">
    <citation type="submission" date="2021-01" db="EMBL/GenBank/DDBJ databases">
        <title>Genome public.</title>
        <authorList>
            <person name="Liu C."/>
            <person name="Sun Q."/>
        </authorList>
    </citation>
    <scope>NUCLEOTIDE SEQUENCE</scope>
    <source>
        <strain evidence="7">YIM B02565</strain>
    </source>
</reference>
<dbReference type="Gene3D" id="3.40.640.10">
    <property type="entry name" value="Type I PLP-dependent aspartate aminotransferase-like (Major domain)"/>
    <property type="match status" value="1"/>
</dbReference>
<dbReference type="InterPro" id="IPR051798">
    <property type="entry name" value="Class-II_PLP-Dep_Aminotrans"/>
</dbReference>
<dbReference type="InterPro" id="IPR027619">
    <property type="entry name" value="C-S_lyase_PatB-like"/>
</dbReference>
<proteinExistence type="inferred from homology"/>
<dbReference type="SUPFAM" id="SSF53383">
    <property type="entry name" value="PLP-dependent transferases"/>
    <property type="match status" value="1"/>
</dbReference>
<dbReference type="InterPro" id="IPR015422">
    <property type="entry name" value="PyrdxlP-dep_Trfase_small"/>
</dbReference>
<evidence type="ECO:0000313" key="7">
    <source>
        <dbReference type="EMBL" id="MBL4932342.1"/>
    </source>
</evidence>
<comment type="caution">
    <text evidence="7">The sequence shown here is derived from an EMBL/GenBank/DDBJ whole genome shotgun (WGS) entry which is preliminary data.</text>
</comment>
<organism evidence="7 8">
    <name type="scientific">Clostridium paridis</name>
    <dbReference type="NCBI Taxonomy" id="2803863"/>
    <lineage>
        <taxon>Bacteria</taxon>
        <taxon>Bacillati</taxon>
        <taxon>Bacillota</taxon>
        <taxon>Clostridia</taxon>
        <taxon>Eubacteriales</taxon>
        <taxon>Clostridiaceae</taxon>
        <taxon>Clostridium</taxon>
    </lineage>
</organism>
<gene>
    <name evidence="7" type="ORF">JK634_11035</name>
</gene>
<protein>
    <recommendedName>
        <fullName evidence="2">cysteine-S-conjugate beta-lyase</fullName>
        <ecNumber evidence="2">4.4.1.13</ecNumber>
    </recommendedName>
</protein>
<dbReference type="Gene3D" id="3.90.1150.10">
    <property type="entry name" value="Aspartate Aminotransferase, domain 1"/>
    <property type="match status" value="1"/>
</dbReference>
<dbReference type="CDD" id="cd00609">
    <property type="entry name" value="AAT_like"/>
    <property type="match status" value="1"/>
</dbReference>
<dbReference type="GO" id="GO:0030170">
    <property type="term" value="F:pyridoxal phosphate binding"/>
    <property type="evidence" value="ECO:0007669"/>
    <property type="project" value="InterPro"/>
</dbReference>
<evidence type="ECO:0000313" key="8">
    <source>
        <dbReference type="Proteomes" id="UP000623681"/>
    </source>
</evidence>
<evidence type="ECO:0000256" key="2">
    <source>
        <dbReference type="ARBA" id="ARBA00012224"/>
    </source>
</evidence>
<dbReference type="PANTHER" id="PTHR43525">
    <property type="entry name" value="PROTEIN MALY"/>
    <property type="match status" value="1"/>
</dbReference>
<evidence type="ECO:0000256" key="5">
    <source>
        <dbReference type="ARBA" id="ARBA00037974"/>
    </source>
</evidence>
<evidence type="ECO:0000256" key="1">
    <source>
        <dbReference type="ARBA" id="ARBA00001933"/>
    </source>
</evidence>
<dbReference type="Proteomes" id="UP000623681">
    <property type="component" value="Unassembled WGS sequence"/>
</dbReference>
<dbReference type="InterPro" id="IPR015421">
    <property type="entry name" value="PyrdxlP-dep_Trfase_major"/>
</dbReference>
<evidence type="ECO:0000259" key="6">
    <source>
        <dbReference type="Pfam" id="PF00155"/>
    </source>
</evidence>
<dbReference type="EMBL" id="JAESWA010000022">
    <property type="protein sequence ID" value="MBL4932342.1"/>
    <property type="molecule type" value="Genomic_DNA"/>
</dbReference>
<dbReference type="PANTHER" id="PTHR43525:SF1">
    <property type="entry name" value="PROTEIN MALY"/>
    <property type="match status" value="1"/>
</dbReference>